<dbReference type="GeneID" id="59350526"/>
<evidence type="ECO:0000313" key="3">
    <source>
        <dbReference type="Proteomes" id="UP000636479"/>
    </source>
</evidence>
<comment type="caution">
    <text evidence="2">The sequence shown here is derived from an EMBL/GenBank/DDBJ whole genome shotgun (WGS) entry which is preliminary data.</text>
</comment>
<organism evidence="2 3">
    <name type="scientific">Mycena indigotica</name>
    <dbReference type="NCBI Taxonomy" id="2126181"/>
    <lineage>
        <taxon>Eukaryota</taxon>
        <taxon>Fungi</taxon>
        <taxon>Dikarya</taxon>
        <taxon>Basidiomycota</taxon>
        <taxon>Agaricomycotina</taxon>
        <taxon>Agaricomycetes</taxon>
        <taxon>Agaricomycetidae</taxon>
        <taxon>Agaricales</taxon>
        <taxon>Marasmiineae</taxon>
        <taxon>Mycenaceae</taxon>
        <taxon>Mycena</taxon>
    </lineage>
</organism>
<feature type="region of interest" description="Disordered" evidence="1">
    <location>
        <begin position="1"/>
        <end position="31"/>
    </location>
</feature>
<sequence>MSAPSAAPSAAPAAAPAATPASAPTTSQAGRPAHRTLTVRYYAVDGKSGLQNFPIVERNGTTTLGQFFGTFNAVWESTPLQCGDCPHCWTTLCAKKLDKCFTIIHRCKHDRPDDRLEDETANEAIAKLFDLPKPFYPVEGNVIVIKHLNIPIVPFSGLKLPRDLHAAPAQNVEEADIALIDLFVRQWANGGPFGIPVPPGAYDMLGRCCFE</sequence>
<protein>
    <submittedName>
        <fullName evidence="2">Uncharacterized protein</fullName>
    </submittedName>
</protein>
<gene>
    <name evidence="2" type="ORF">MIND_01147900</name>
</gene>
<feature type="compositionally biased region" description="Low complexity" evidence="1">
    <location>
        <begin position="1"/>
        <end position="27"/>
    </location>
</feature>
<dbReference type="Proteomes" id="UP000636479">
    <property type="component" value="Unassembled WGS sequence"/>
</dbReference>
<dbReference type="RefSeq" id="XP_037215842.1">
    <property type="nucleotide sequence ID" value="XM_037368010.1"/>
</dbReference>
<proteinExistence type="predicted"/>
<dbReference type="EMBL" id="JACAZF010000010">
    <property type="protein sequence ID" value="KAF7293679.1"/>
    <property type="molecule type" value="Genomic_DNA"/>
</dbReference>
<reference evidence="2" key="1">
    <citation type="submission" date="2020-05" db="EMBL/GenBank/DDBJ databases">
        <title>Mycena genomes resolve the evolution of fungal bioluminescence.</title>
        <authorList>
            <person name="Tsai I.J."/>
        </authorList>
    </citation>
    <scope>NUCLEOTIDE SEQUENCE</scope>
    <source>
        <strain evidence="2">171206Taipei</strain>
    </source>
</reference>
<dbReference type="AlphaFoldDB" id="A0A8H6VZC7"/>
<evidence type="ECO:0000256" key="1">
    <source>
        <dbReference type="SAM" id="MobiDB-lite"/>
    </source>
</evidence>
<keyword evidence="3" id="KW-1185">Reference proteome</keyword>
<name>A0A8H6VZC7_9AGAR</name>
<evidence type="ECO:0000313" key="2">
    <source>
        <dbReference type="EMBL" id="KAF7293679.1"/>
    </source>
</evidence>
<accession>A0A8H6VZC7</accession>